<dbReference type="PANTHER" id="PTHR23407">
    <property type="entry name" value="ATPASE INHIBITOR/5-FORMYLTETRAHYDROFOLATE CYCLO-LIGASE"/>
    <property type="match status" value="1"/>
</dbReference>
<dbReference type="AlphaFoldDB" id="A0A1I5KSC7"/>
<dbReference type="Pfam" id="PF01812">
    <property type="entry name" value="5-FTHF_cyc-lig"/>
    <property type="match status" value="1"/>
</dbReference>
<reference evidence="7 8" key="1">
    <citation type="submission" date="2016-10" db="EMBL/GenBank/DDBJ databases">
        <authorList>
            <person name="de Groot N.N."/>
        </authorList>
    </citation>
    <scope>NUCLEOTIDE SEQUENCE [LARGE SCALE GENOMIC DNA]</scope>
    <source>
        <strain evidence="7 8">DSM 17073</strain>
    </source>
</reference>
<dbReference type="Proteomes" id="UP000321547">
    <property type="component" value="Unassembled WGS sequence"/>
</dbReference>
<comment type="cofactor">
    <cofactor evidence="5">
        <name>Mg(2+)</name>
        <dbReference type="ChEBI" id="CHEBI:18420"/>
    </cofactor>
</comment>
<keyword evidence="7" id="KW-0436">Ligase</keyword>
<gene>
    <name evidence="6" type="ORF">HHA03_00150</name>
    <name evidence="7" type="ORF">SAMN05421839_10116</name>
</gene>
<keyword evidence="5" id="KW-0460">Magnesium</keyword>
<dbReference type="PIRSF" id="PIRSF006806">
    <property type="entry name" value="FTHF_cligase"/>
    <property type="match status" value="1"/>
</dbReference>
<proteinExistence type="inferred from homology"/>
<dbReference type="InterPro" id="IPR037171">
    <property type="entry name" value="NagB/RpiA_transferase-like"/>
</dbReference>
<dbReference type="GO" id="GO:0046872">
    <property type="term" value="F:metal ion binding"/>
    <property type="evidence" value="ECO:0007669"/>
    <property type="project" value="UniProtKB-KW"/>
</dbReference>
<dbReference type="EC" id="6.3.3.2" evidence="5"/>
<evidence type="ECO:0000256" key="1">
    <source>
        <dbReference type="ARBA" id="ARBA00010638"/>
    </source>
</evidence>
<protein>
    <recommendedName>
        <fullName evidence="5">5-formyltetrahydrofolate cyclo-ligase</fullName>
        <ecNumber evidence="5">6.3.3.2</ecNumber>
    </recommendedName>
</protein>
<accession>A0A1I5KSC7</accession>
<dbReference type="GO" id="GO:0005524">
    <property type="term" value="F:ATP binding"/>
    <property type="evidence" value="ECO:0007669"/>
    <property type="project" value="UniProtKB-KW"/>
</dbReference>
<sequence length="183" mass="21175">MEKKVRLRKETIAHLLAFSKTKRQNIEKVLYQQFIETDLYKNSEIIGVTVSHAHEWDTRNIIKRAISDGKRVCVPLCLTETKTLDFYYLTSFDQLSVGHFHLLEPNPAVMNKTELSAIDLLIVPGVVFDNAHYRIGHGGGYYDRLLEKFSGRTLSLLHESQYIDRIPVEIHDQPVERLIIARN</sequence>
<feature type="binding site" evidence="4">
    <location>
        <begin position="134"/>
        <end position="142"/>
    </location>
    <ligand>
        <name>ATP</name>
        <dbReference type="ChEBI" id="CHEBI:30616"/>
    </ligand>
</feature>
<dbReference type="InterPro" id="IPR024185">
    <property type="entry name" value="FTHF_cligase-like_sf"/>
</dbReference>
<evidence type="ECO:0000313" key="9">
    <source>
        <dbReference type="Proteomes" id="UP000321547"/>
    </source>
</evidence>
<evidence type="ECO:0000313" key="7">
    <source>
        <dbReference type="EMBL" id="SFO87852.1"/>
    </source>
</evidence>
<dbReference type="STRING" id="306540.SAMN05421839_10116"/>
<dbReference type="OrthoDB" id="9801938at2"/>
<evidence type="ECO:0000256" key="3">
    <source>
        <dbReference type="ARBA" id="ARBA00022840"/>
    </source>
</evidence>
<evidence type="ECO:0000313" key="6">
    <source>
        <dbReference type="EMBL" id="GEM00483.1"/>
    </source>
</evidence>
<feature type="binding site" evidence="4">
    <location>
        <begin position="4"/>
        <end position="8"/>
    </location>
    <ligand>
        <name>ATP</name>
        <dbReference type="ChEBI" id="CHEBI:30616"/>
    </ligand>
</feature>
<feature type="binding site" evidence="4">
    <location>
        <position position="55"/>
    </location>
    <ligand>
        <name>substrate</name>
    </ligand>
</feature>
<keyword evidence="5" id="KW-0479">Metal-binding</keyword>
<dbReference type="GO" id="GO:0035999">
    <property type="term" value="P:tetrahydrofolate interconversion"/>
    <property type="evidence" value="ECO:0007669"/>
    <property type="project" value="TreeGrafter"/>
</dbReference>
<evidence type="ECO:0000256" key="2">
    <source>
        <dbReference type="ARBA" id="ARBA00022741"/>
    </source>
</evidence>
<keyword evidence="2 4" id="KW-0547">Nucleotide-binding</keyword>
<dbReference type="PANTHER" id="PTHR23407:SF1">
    <property type="entry name" value="5-FORMYLTETRAHYDROFOLATE CYCLO-LIGASE"/>
    <property type="match status" value="1"/>
</dbReference>
<comment type="similarity">
    <text evidence="1 5">Belongs to the 5-formyltetrahydrofolate cyclo-ligase family.</text>
</comment>
<dbReference type="GO" id="GO:0030272">
    <property type="term" value="F:5-formyltetrahydrofolate cyclo-ligase activity"/>
    <property type="evidence" value="ECO:0007669"/>
    <property type="project" value="UniProtKB-EC"/>
</dbReference>
<dbReference type="EMBL" id="FOXC01000001">
    <property type="protein sequence ID" value="SFO87852.1"/>
    <property type="molecule type" value="Genomic_DNA"/>
</dbReference>
<comment type="catalytic activity">
    <reaction evidence="5">
        <text>(6S)-5-formyl-5,6,7,8-tetrahydrofolate + ATP = (6R)-5,10-methenyltetrahydrofolate + ADP + phosphate</text>
        <dbReference type="Rhea" id="RHEA:10488"/>
        <dbReference type="ChEBI" id="CHEBI:30616"/>
        <dbReference type="ChEBI" id="CHEBI:43474"/>
        <dbReference type="ChEBI" id="CHEBI:57455"/>
        <dbReference type="ChEBI" id="CHEBI:57457"/>
        <dbReference type="ChEBI" id="CHEBI:456216"/>
        <dbReference type="EC" id="6.3.3.2"/>
    </reaction>
</comment>
<dbReference type="Gene3D" id="3.40.50.10420">
    <property type="entry name" value="NagB/RpiA/CoA transferase-like"/>
    <property type="match status" value="1"/>
</dbReference>
<dbReference type="InterPro" id="IPR002698">
    <property type="entry name" value="FTHF_cligase"/>
</dbReference>
<dbReference type="GO" id="GO:0009396">
    <property type="term" value="P:folic acid-containing compound biosynthetic process"/>
    <property type="evidence" value="ECO:0007669"/>
    <property type="project" value="TreeGrafter"/>
</dbReference>
<dbReference type="RefSeq" id="WP_089829140.1">
    <property type="nucleotide sequence ID" value="NZ_BJWI01000001.1"/>
</dbReference>
<dbReference type="EMBL" id="BJWI01000001">
    <property type="protein sequence ID" value="GEM00483.1"/>
    <property type="molecule type" value="Genomic_DNA"/>
</dbReference>
<evidence type="ECO:0000313" key="8">
    <source>
        <dbReference type="Proteomes" id="UP000242243"/>
    </source>
</evidence>
<dbReference type="NCBIfam" id="TIGR02727">
    <property type="entry name" value="MTHFS_bact"/>
    <property type="match status" value="1"/>
</dbReference>
<keyword evidence="3 4" id="KW-0067">ATP-binding</keyword>
<evidence type="ECO:0000256" key="5">
    <source>
        <dbReference type="RuleBase" id="RU361279"/>
    </source>
</evidence>
<reference evidence="6 9" key="2">
    <citation type="submission" date="2019-07" db="EMBL/GenBank/DDBJ databases">
        <title>Whole genome shotgun sequence of Halolactibacillus halophilus NBRC 100868.</title>
        <authorList>
            <person name="Hosoyama A."/>
            <person name="Uohara A."/>
            <person name="Ohji S."/>
            <person name="Ichikawa N."/>
        </authorList>
    </citation>
    <scope>NUCLEOTIDE SEQUENCE [LARGE SCALE GENOMIC DNA]</scope>
    <source>
        <strain evidence="6 9">NBRC 100868</strain>
    </source>
</reference>
<feature type="binding site" evidence="4">
    <location>
        <position position="50"/>
    </location>
    <ligand>
        <name>substrate</name>
    </ligand>
</feature>
<evidence type="ECO:0000256" key="4">
    <source>
        <dbReference type="PIRSR" id="PIRSR006806-1"/>
    </source>
</evidence>
<organism evidence="7 8">
    <name type="scientific">Halolactibacillus halophilus</name>
    <dbReference type="NCBI Taxonomy" id="306540"/>
    <lineage>
        <taxon>Bacteria</taxon>
        <taxon>Bacillati</taxon>
        <taxon>Bacillota</taxon>
        <taxon>Bacilli</taxon>
        <taxon>Bacillales</taxon>
        <taxon>Bacillaceae</taxon>
        <taxon>Halolactibacillus</taxon>
    </lineage>
</organism>
<dbReference type="Proteomes" id="UP000242243">
    <property type="component" value="Unassembled WGS sequence"/>
</dbReference>
<name>A0A1I5KSC7_9BACI</name>
<keyword evidence="9" id="KW-1185">Reference proteome</keyword>
<dbReference type="SUPFAM" id="SSF100950">
    <property type="entry name" value="NagB/RpiA/CoA transferase-like"/>
    <property type="match status" value="1"/>
</dbReference>